<dbReference type="GO" id="GO:0016887">
    <property type="term" value="F:ATP hydrolysis activity"/>
    <property type="evidence" value="ECO:0007669"/>
    <property type="project" value="InterPro"/>
</dbReference>
<dbReference type="eggNOG" id="COG2217">
    <property type="taxonomic scope" value="Bacteria"/>
</dbReference>
<gene>
    <name evidence="22" type="ORF">U27_04594</name>
</gene>
<keyword evidence="8 20" id="KW-0479">Metal-binding</keyword>
<feature type="transmembrane region" description="Helical" evidence="20">
    <location>
        <begin position="780"/>
        <end position="799"/>
    </location>
</feature>
<keyword evidence="10 20" id="KW-0547">Nucleotide-binding</keyword>
<keyword evidence="4" id="KW-0813">Transport</keyword>
<evidence type="ECO:0000256" key="1">
    <source>
        <dbReference type="ARBA" id="ARBA00004651"/>
    </source>
</evidence>
<dbReference type="FunFam" id="3.40.50.1000:FF:000144">
    <property type="entry name" value="copper-transporting ATPase 1 isoform X2"/>
    <property type="match status" value="1"/>
</dbReference>
<dbReference type="GO" id="GO:0055070">
    <property type="term" value="P:copper ion homeostasis"/>
    <property type="evidence" value="ECO:0007669"/>
    <property type="project" value="TreeGrafter"/>
</dbReference>
<dbReference type="InterPro" id="IPR006121">
    <property type="entry name" value="HMA_dom"/>
</dbReference>
<evidence type="ECO:0000256" key="13">
    <source>
        <dbReference type="ARBA" id="ARBA00022842"/>
    </source>
</evidence>
<keyword evidence="13" id="KW-0460">Magnesium</keyword>
<feature type="transmembrane region" description="Helical" evidence="20">
    <location>
        <begin position="433"/>
        <end position="455"/>
    </location>
</feature>
<dbReference type="SFLD" id="SFLDS00003">
    <property type="entry name" value="Haloacid_Dehalogenase"/>
    <property type="match status" value="1"/>
</dbReference>
<evidence type="ECO:0000259" key="21">
    <source>
        <dbReference type="PROSITE" id="PS50846"/>
    </source>
</evidence>
<sequence>MATIETKRTALKIRGMTCAMCSKTVEHALAGLDGVVLAEVSLGNETASVEYDPGKVTLTDLEKSIQEAGYNAMNETASIKIGGMTCAMCTKAIEQALSELDGVRMVEVNLGTEKASVTYNRAVVSLSDMKQAIEDAGYHYLGVEGEVSEDMEKVAREKEMHEKLSRAIVGSISGILLMGLMYVHLGLSHTVMAWIMFVIATPAFVFVSHPIFKAAYRSLKHKTLNMDVMYSMGIGVAFAASLLSTFGVLPKEFIFYEAAVFLATFLTIGRYLEARAKGKTSEAIKTLMGLQPKTATVIREGHEKEIPIENVSIGDTILVRPGEKFPVDGEVIAGESYVDESMITGEPVPNLKKTGDTVVGATLNTNSVIQFKATKIGKDTVLAQIIQLVEKAQGSRPPIQRIADAVVSYFIPVILAIAILAFIVWYFLVGTPILFAFSTLIAILVIACPCALGLASPTAVTVGIGRGAELGILIKNGEALEISEKLTTIVFDKTGTLTKGKPEVTDVIAISTDEKTLLMLTASVEINSQHPLGQAIVKKAKEWGLELQESAHFDTFGGKGVAAEVDGQEIFIGNRVLLKEKQQITLTQEHEERILKLEQEGKTVILTAFGNQLRGMIAIADALKDTTKKAISAFKQEGLDVVMITGDNKRTATAIANQIGIEHVLAEVLPQDKANEVKRLQEQGKRVAFVGDGINDAPALAQADVGIAIGSGTDVAIESGDIVLMKDDLLDAVAGVQLSRKVMQRIKQNLFWAFAYNTALIPVAAGILYPMFGITFKPELAGFAMAMSSVTVVSLSLLLKRYVPPIKAR</sequence>
<evidence type="ECO:0000256" key="4">
    <source>
        <dbReference type="ARBA" id="ARBA00022448"/>
    </source>
</evidence>
<evidence type="ECO:0000313" key="23">
    <source>
        <dbReference type="Proteomes" id="UP000030661"/>
    </source>
</evidence>
<organism evidence="22">
    <name type="scientific">Vecturithrix granuli</name>
    <dbReference type="NCBI Taxonomy" id="1499967"/>
    <lineage>
        <taxon>Bacteria</taxon>
        <taxon>Candidatus Moduliflexota</taxon>
        <taxon>Candidatus Vecturitrichia</taxon>
        <taxon>Candidatus Vecturitrichales</taxon>
        <taxon>Candidatus Vecturitrichaceae</taxon>
        <taxon>Candidatus Vecturithrix</taxon>
    </lineage>
</organism>
<dbReference type="AlphaFoldDB" id="A0A081BZ72"/>
<dbReference type="InterPro" id="IPR001757">
    <property type="entry name" value="P_typ_ATPase"/>
</dbReference>
<dbReference type="Gene3D" id="3.40.50.1000">
    <property type="entry name" value="HAD superfamily/HAD-like"/>
    <property type="match status" value="1"/>
</dbReference>
<evidence type="ECO:0000313" key="22">
    <source>
        <dbReference type="EMBL" id="GAK57627.1"/>
    </source>
</evidence>
<dbReference type="GO" id="GO:0140581">
    <property type="term" value="F:P-type monovalent copper transporter activity"/>
    <property type="evidence" value="ECO:0007669"/>
    <property type="project" value="UniProtKB-EC"/>
</dbReference>
<dbReference type="GO" id="GO:0043682">
    <property type="term" value="F:P-type divalent copper transporter activity"/>
    <property type="evidence" value="ECO:0007669"/>
    <property type="project" value="TreeGrafter"/>
</dbReference>
<dbReference type="InterPro" id="IPR006122">
    <property type="entry name" value="HMA_Cu_ion-bd"/>
</dbReference>
<dbReference type="HOGENOM" id="CLU_001771_0_3_0"/>
<keyword evidence="17" id="KW-0406">Ion transport</keyword>
<evidence type="ECO:0000256" key="11">
    <source>
        <dbReference type="ARBA" id="ARBA00022796"/>
    </source>
</evidence>
<feature type="transmembrane region" description="Helical" evidence="20">
    <location>
        <begin position="191"/>
        <end position="216"/>
    </location>
</feature>
<keyword evidence="6" id="KW-0597">Phosphoprotein</keyword>
<dbReference type="InterPro" id="IPR044492">
    <property type="entry name" value="P_typ_ATPase_HD_dom"/>
</dbReference>
<evidence type="ECO:0000256" key="10">
    <source>
        <dbReference type="ARBA" id="ARBA00022741"/>
    </source>
</evidence>
<dbReference type="InterPro" id="IPR036412">
    <property type="entry name" value="HAD-like_sf"/>
</dbReference>
<evidence type="ECO:0000256" key="19">
    <source>
        <dbReference type="ARBA" id="ARBA00049289"/>
    </source>
</evidence>
<keyword evidence="14" id="KW-1278">Translocase</keyword>
<evidence type="ECO:0000256" key="18">
    <source>
        <dbReference type="ARBA" id="ARBA00023136"/>
    </source>
</evidence>
<dbReference type="Gene3D" id="3.40.1110.10">
    <property type="entry name" value="Calcium-transporting ATPase, cytoplasmic domain N"/>
    <property type="match status" value="2"/>
</dbReference>
<feature type="transmembrane region" description="Helical" evidence="20">
    <location>
        <begin position="228"/>
        <end position="247"/>
    </location>
</feature>
<keyword evidence="23" id="KW-1185">Reference proteome</keyword>
<dbReference type="Proteomes" id="UP000030661">
    <property type="component" value="Unassembled WGS sequence"/>
</dbReference>
<keyword evidence="12 20" id="KW-0067">ATP-binding</keyword>
<evidence type="ECO:0000256" key="7">
    <source>
        <dbReference type="ARBA" id="ARBA00022692"/>
    </source>
</evidence>
<feature type="transmembrane region" description="Helical" evidence="20">
    <location>
        <begin position="164"/>
        <end position="185"/>
    </location>
</feature>
<dbReference type="InterPro" id="IPR036163">
    <property type="entry name" value="HMA_dom_sf"/>
</dbReference>
<dbReference type="InterPro" id="IPR023214">
    <property type="entry name" value="HAD_sf"/>
</dbReference>
<feature type="transmembrane region" description="Helical" evidence="20">
    <location>
        <begin position="750"/>
        <end position="774"/>
    </location>
</feature>
<feature type="domain" description="HMA" evidence="21">
    <location>
        <begin position="75"/>
        <end position="141"/>
    </location>
</feature>
<dbReference type="PROSITE" id="PS00154">
    <property type="entry name" value="ATPASE_E1_E2"/>
    <property type="match status" value="1"/>
</dbReference>
<keyword evidence="9" id="KW-0677">Repeat</keyword>
<keyword evidence="7 20" id="KW-0812">Transmembrane</keyword>
<reference evidence="22" key="1">
    <citation type="journal article" date="2015" name="PeerJ">
        <title>First genomic representation of candidate bacterial phylum KSB3 points to enhanced environmental sensing as a trigger of wastewater bulking.</title>
        <authorList>
            <person name="Sekiguchi Y."/>
            <person name="Ohashi A."/>
            <person name="Parks D.H."/>
            <person name="Yamauchi T."/>
            <person name="Tyson G.W."/>
            <person name="Hugenholtz P."/>
        </authorList>
    </citation>
    <scope>NUCLEOTIDE SEQUENCE [LARGE SCALE GENOMIC DNA]</scope>
</reference>
<dbReference type="GO" id="GO:0005524">
    <property type="term" value="F:ATP binding"/>
    <property type="evidence" value="ECO:0007669"/>
    <property type="project" value="UniProtKB-UniRule"/>
</dbReference>
<keyword evidence="11" id="KW-0187">Copper transport</keyword>
<feature type="transmembrane region" description="Helical" evidence="20">
    <location>
        <begin position="406"/>
        <end position="427"/>
    </location>
</feature>
<feature type="transmembrane region" description="Helical" evidence="20">
    <location>
        <begin position="253"/>
        <end position="272"/>
    </location>
</feature>
<dbReference type="Pfam" id="PF00702">
    <property type="entry name" value="Hydrolase"/>
    <property type="match status" value="1"/>
</dbReference>
<evidence type="ECO:0000256" key="6">
    <source>
        <dbReference type="ARBA" id="ARBA00022553"/>
    </source>
</evidence>
<keyword evidence="5 20" id="KW-1003">Cell membrane</keyword>
<dbReference type="Pfam" id="PF00403">
    <property type="entry name" value="HMA"/>
    <property type="match status" value="2"/>
</dbReference>
<dbReference type="SFLD" id="SFLDF00027">
    <property type="entry name" value="p-type_atpase"/>
    <property type="match status" value="1"/>
</dbReference>
<dbReference type="PANTHER" id="PTHR43520">
    <property type="entry name" value="ATP7, ISOFORM B"/>
    <property type="match status" value="1"/>
</dbReference>
<evidence type="ECO:0000256" key="3">
    <source>
        <dbReference type="ARBA" id="ARBA00012517"/>
    </source>
</evidence>
<dbReference type="GO" id="GO:0005886">
    <property type="term" value="C:plasma membrane"/>
    <property type="evidence" value="ECO:0007669"/>
    <property type="project" value="UniProtKB-SubCell"/>
</dbReference>
<keyword evidence="18 20" id="KW-0472">Membrane</keyword>
<comment type="catalytic activity">
    <reaction evidence="19">
        <text>Cu(+)(in) + ATP + H2O = Cu(+)(out) + ADP + phosphate + H(+)</text>
        <dbReference type="Rhea" id="RHEA:25792"/>
        <dbReference type="ChEBI" id="CHEBI:15377"/>
        <dbReference type="ChEBI" id="CHEBI:15378"/>
        <dbReference type="ChEBI" id="CHEBI:30616"/>
        <dbReference type="ChEBI" id="CHEBI:43474"/>
        <dbReference type="ChEBI" id="CHEBI:49552"/>
        <dbReference type="ChEBI" id="CHEBI:456216"/>
        <dbReference type="EC" id="7.2.2.8"/>
    </reaction>
</comment>
<dbReference type="NCBIfam" id="TIGR01494">
    <property type="entry name" value="ATPase_P-type"/>
    <property type="match status" value="1"/>
</dbReference>
<evidence type="ECO:0000256" key="20">
    <source>
        <dbReference type="RuleBase" id="RU362081"/>
    </source>
</evidence>
<feature type="domain" description="HMA" evidence="21">
    <location>
        <begin position="7"/>
        <end position="73"/>
    </location>
</feature>
<dbReference type="InterPro" id="IPR023299">
    <property type="entry name" value="ATPase_P-typ_cyto_dom_N"/>
</dbReference>
<dbReference type="GO" id="GO:0005507">
    <property type="term" value="F:copper ion binding"/>
    <property type="evidence" value="ECO:0007669"/>
    <property type="project" value="InterPro"/>
</dbReference>
<evidence type="ECO:0000256" key="15">
    <source>
        <dbReference type="ARBA" id="ARBA00022989"/>
    </source>
</evidence>
<keyword evidence="16" id="KW-0186">Copper</keyword>
<dbReference type="SUPFAM" id="SSF81653">
    <property type="entry name" value="Calcium ATPase, transduction domain A"/>
    <property type="match status" value="1"/>
</dbReference>
<dbReference type="PRINTS" id="PR00943">
    <property type="entry name" value="CUATPASE"/>
</dbReference>
<dbReference type="PANTHER" id="PTHR43520:SF8">
    <property type="entry name" value="P-TYPE CU(+) TRANSPORTER"/>
    <property type="match status" value="1"/>
</dbReference>
<accession>A0A081BZ72</accession>
<evidence type="ECO:0000256" key="2">
    <source>
        <dbReference type="ARBA" id="ARBA00006024"/>
    </source>
</evidence>
<keyword evidence="15 20" id="KW-1133">Transmembrane helix</keyword>
<dbReference type="InterPro" id="IPR008250">
    <property type="entry name" value="ATPase_P-typ_transduc_dom_A_sf"/>
</dbReference>
<dbReference type="SFLD" id="SFLDG00002">
    <property type="entry name" value="C1.7:_P-type_atpase_like"/>
    <property type="match status" value="1"/>
</dbReference>
<dbReference type="Pfam" id="PF00122">
    <property type="entry name" value="E1-E2_ATPase"/>
    <property type="match status" value="1"/>
</dbReference>
<dbReference type="FunFam" id="2.70.150.10:FF:000002">
    <property type="entry name" value="Copper-transporting ATPase 1, putative"/>
    <property type="match status" value="1"/>
</dbReference>
<dbReference type="SUPFAM" id="SSF55008">
    <property type="entry name" value="HMA, heavy metal-associated domain"/>
    <property type="match status" value="2"/>
</dbReference>
<protein>
    <recommendedName>
        <fullName evidence="3">P-type Cu(+) transporter</fullName>
        <ecNumber evidence="3">7.2.2.8</ecNumber>
    </recommendedName>
</protein>
<evidence type="ECO:0000256" key="17">
    <source>
        <dbReference type="ARBA" id="ARBA00023065"/>
    </source>
</evidence>
<evidence type="ECO:0000256" key="12">
    <source>
        <dbReference type="ARBA" id="ARBA00022840"/>
    </source>
</evidence>
<dbReference type="FunFam" id="3.30.70.100:FF:000005">
    <property type="entry name" value="Copper-exporting P-type ATPase A"/>
    <property type="match status" value="2"/>
</dbReference>
<dbReference type="NCBIfam" id="TIGR00003">
    <property type="entry name" value="copper ion binding protein"/>
    <property type="match status" value="2"/>
</dbReference>
<dbReference type="InterPro" id="IPR027256">
    <property type="entry name" value="P-typ_ATPase_IB"/>
</dbReference>
<dbReference type="STRING" id="1499967.U27_04594"/>
<comment type="subcellular location">
    <subcellularLocation>
        <location evidence="1">Cell membrane</location>
        <topology evidence="1">Multi-pass membrane protein</topology>
    </subcellularLocation>
</comment>
<dbReference type="InterPro" id="IPR018303">
    <property type="entry name" value="ATPase_P-typ_P_site"/>
</dbReference>
<evidence type="ECO:0000256" key="16">
    <source>
        <dbReference type="ARBA" id="ARBA00023008"/>
    </source>
</evidence>
<evidence type="ECO:0000256" key="9">
    <source>
        <dbReference type="ARBA" id="ARBA00022737"/>
    </source>
</evidence>
<dbReference type="Gene3D" id="3.30.70.100">
    <property type="match status" value="2"/>
</dbReference>
<proteinExistence type="inferred from homology"/>
<dbReference type="SUPFAM" id="SSF81665">
    <property type="entry name" value="Calcium ATPase, transmembrane domain M"/>
    <property type="match status" value="1"/>
</dbReference>
<dbReference type="EC" id="7.2.2.8" evidence="3"/>
<dbReference type="PRINTS" id="PR00119">
    <property type="entry name" value="CATATPASE"/>
</dbReference>
<dbReference type="Gene3D" id="2.70.150.10">
    <property type="entry name" value="Calcium-transporting ATPase, cytoplasmic transduction domain A"/>
    <property type="match status" value="1"/>
</dbReference>
<dbReference type="PROSITE" id="PS50846">
    <property type="entry name" value="HMA_2"/>
    <property type="match status" value="2"/>
</dbReference>
<dbReference type="InterPro" id="IPR059000">
    <property type="entry name" value="ATPase_P-type_domA"/>
</dbReference>
<dbReference type="CDD" id="cd02094">
    <property type="entry name" value="P-type_ATPase_Cu-like"/>
    <property type="match status" value="1"/>
</dbReference>
<name>A0A081BZ72_VECG1</name>
<dbReference type="EMBL" id="DF820466">
    <property type="protein sequence ID" value="GAK57627.1"/>
    <property type="molecule type" value="Genomic_DNA"/>
</dbReference>
<evidence type="ECO:0000256" key="14">
    <source>
        <dbReference type="ARBA" id="ARBA00022967"/>
    </source>
</evidence>
<dbReference type="InterPro" id="IPR023298">
    <property type="entry name" value="ATPase_P-typ_TM_dom_sf"/>
</dbReference>
<dbReference type="SUPFAM" id="SSF56784">
    <property type="entry name" value="HAD-like"/>
    <property type="match status" value="1"/>
</dbReference>
<comment type="similarity">
    <text evidence="2 20">Belongs to the cation transport ATPase (P-type) (TC 3.A.3) family. Type IB subfamily.</text>
</comment>
<dbReference type="NCBIfam" id="TIGR01511">
    <property type="entry name" value="ATPase-IB1_Cu"/>
    <property type="match status" value="1"/>
</dbReference>
<dbReference type="CDD" id="cd00371">
    <property type="entry name" value="HMA"/>
    <property type="match status" value="2"/>
</dbReference>
<dbReference type="NCBIfam" id="TIGR01525">
    <property type="entry name" value="ATPase-IB_hvy"/>
    <property type="match status" value="1"/>
</dbReference>
<evidence type="ECO:0000256" key="8">
    <source>
        <dbReference type="ARBA" id="ARBA00022723"/>
    </source>
</evidence>
<evidence type="ECO:0000256" key="5">
    <source>
        <dbReference type="ARBA" id="ARBA00022475"/>
    </source>
</evidence>